<feature type="compositionally biased region" description="Polar residues" evidence="6">
    <location>
        <begin position="277"/>
        <end position="287"/>
    </location>
</feature>
<evidence type="ECO:0000256" key="3">
    <source>
        <dbReference type="ARBA" id="ARBA00022553"/>
    </source>
</evidence>
<dbReference type="Proteomes" id="UP000184267">
    <property type="component" value="Unassembled WGS sequence"/>
</dbReference>
<protein>
    <submittedName>
        <fullName evidence="7">Uncharacterized protein</fullName>
    </submittedName>
</protein>
<dbReference type="OrthoDB" id="3271002at2759"/>
<dbReference type="SUPFAM" id="SSF57997">
    <property type="entry name" value="Tropomyosin"/>
    <property type="match status" value="1"/>
</dbReference>
<feature type="coiled-coil region" evidence="5">
    <location>
        <begin position="510"/>
        <end position="544"/>
    </location>
</feature>
<evidence type="ECO:0000313" key="7">
    <source>
        <dbReference type="EMBL" id="OJT15347.1"/>
    </source>
</evidence>
<dbReference type="AlphaFoldDB" id="A0A1M2W673"/>
<feature type="compositionally biased region" description="Basic residues" evidence="6">
    <location>
        <begin position="156"/>
        <end position="168"/>
    </location>
</feature>
<proteinExistence type="predicted"/>
<feature type="region of interest" description="Disordered" evidence="6">
    <location>
        <begin position="134"/>
        <end position="168"/>
    </location>
</feature>
<feature type="region of interest" description="Disordered" evidence="6">
    <location>
        <begin position="219"/>
        <end position="265"/>
    </location>
</feature>
<gene>
    <name evidence="7" type="ORF">TRAPUB_8092</name>
</gene>
<accession>A0A1M2W673</accession>
<feature type="region of interest" description="Disordered" evidence="6">
    <location>
        <begin position="905"/>
        <end position="930"/>
    </location>
</feature>
<keyword evidence="4 5" id="KW-0175">Coiled coil</keyword>
<evidence type="ECO:0000313" key="8">
    <source>
        <dbReference type="Proteomes" id="UP000184267"/>
    </source>
</evidence>
<comment type="subcellular location">
    <subcellularLocation>
        <location evidence="1">Cytoplasm</location>
    </subcellularLocation>
</comment>
<reference evidence="7 8" key="1">
    <citation type="submission" date="2016-10" db="EMBL/GenBank/DDBJ databases">
        <title>Genome sequence of the basidiomycete white-rot fungus Trametes pubescens.</title>
        <authorList>
            <person name="Makela M.R."/>
            <person name="Granchi Z."/>
            <person name="Peng M."/>
            <person name="De Vries R.P."/>
            <person name="Grigoriev I."/>
            <person name="Riley R."/>
            <person name="Hilden K."/>
        </authorList>
    </citation>
    <scope>NUCLEOTIDE SEQUENCE [LARGE SCALE GENOMIC DNA]</scope>
    <source>
        <strain evidence="7 8">FBCC735</strain>
    </source>
</reference>
<dbReference type="PANTHER" id="PTHR18902">
    <property type="entry name" value="NUCLEAR MITOTIC APPARATUS PROTEIN 1-RELATED"/>
    <property type="match status" value="1"/>
</dbReference>
<organism evidence="7 8">
    <name type="scientific">Trametes pubescens</name>
    <name type="common">White-rot fungus</name>
    <dbReference type="NCBI Taxonomy" id="154538"/>
    <lineage>
        <taxon>Eukaryota</taxon>
        <taxon>Fungi</taxon>
        <taxon>Dikarya</taxon>
        <taxon>Basidiomycota</taxon>
        <taxon>Agaricomycotina</taxon>
        <taxon>Agaricomycetes</taxon>
        <taxon>Polyporales</taxon>
        <taxon>Polyporaceae</taxon>
        <taxon>Trametes</taxon>
    </lineage>
</organism>
<feature type="coiled-coil region" evidence="5">
    <location>
        <begin position="433"/>
        <end position="467"/>
    </location>
</feature>
<dbReference type="InterPro" id="IPR051841">
    <property type="entry name" value="MT-Golgi_org_protein"/>
</dbReference>
<dbReference type="EMBL" id="MNAD01000180">
    <property type="protein sequence ID" value="OJT15347.1"/>
    <property type="molecule type" value="Genomic_DNA"/>
</dbReference>
<dbReference type="OMA" id="HAVHMAT"/>
<keyword evidence="3" id="KW-0597">Phosphoprotein</keyword>
<feature type="coiled-coil region" evidence="5">
    <location>
        <begin position="370"/>
        <end position="404"/>
    </location>
</feature>
<comment type="caution">
    <text evidence="7">The sequence shown here is derived from an EMBL/GenBank/DDBJ whole genome shotgun (WGS) entry which is preliminary data.</text>
</comment>
<sequence>MVARYSNKRAKYTYAERVLGALSEIQKDHRKHAVHMATLRAHVRKTADARKDKMGPQWAQWVSRTVNRLVDDGILDTTDAHGNIAFTPNAKKTITKVRRESMGPGVVCSPGLEHKIWKDVTRRFSGAGVKRARRRSSAVPEHALENGSWDDEDVRPRKRQARKSMSHKTKAELEIELQDALERLHDVQELEPINAEELSVLQEELSNREKEVAVLREELARLKDQPPTDDRRVTVGTPTSMVTPPPTNPSLPSSSGRTATSTRSRLAMHGVTRTLSGSLISNISKQPTPEPSDVGSQRSEDDIDELVFDDSMEDASMSAFPEFEHFPVPQQALGLATPQSSPLLADQEDFEPEEVIDRYEEGGVEPAEELTFLKGELESQSATLDALREEHKRVLSERDELRASVASRDDRIQALQVDVRTRDEALASEASQRAGLEKTLAGELAQRKELESAIKASETALSIERERNSILQTNASGLQAKCDSLQGEVHHLGVHSGALAEELNAARMDASKWRAAHHESEKKLKKATDELSSLQDRLGSAQAESHSLTKALDTSTTLLGERTAELEHTQATLSSTQSELGKTRLALEAASASQATLSSRIAELERTLEDARAETRALHIENTALERTSGNLQDTVAQLRGELSHAKDQLDSTRAEVQQAQDVIDALRVSHAAAQVDAAASKNSVSALEGTVDTLCSQLQDAAAAAAELHESLETEQTARRAAESNAVSTQARCDKLLSDLADKTARLSSTTKTLAKVKRTEDETRRQLGALEEKHASELAARAAERSGFEEALEIAHTKEANLETQVDRLNGRLSAVSEELASALTEKEELSIELREAKEHAATLQEDLELAQDDNRNAEQEIDELRTAKAEDEASIQSLKAGLAKLRQLQMDALNEVDSKMISAHTAPTPGSRRRSSIAPRLRAGTQV</sequence>
<evidence type="ECO:0000256" key="2">
    <source>
        <dbReference type="ARBA" id="ARBA00022490"/>
    </source>
</evidence>
<evidence type="ECO:0000256" key="1">
    <source>
        <dbReference type="ARBA" id="ARBA00004496"/>
    </source>
</evidence>
<evidence type="ECO:0000256" key="4">
    <source>
        <dbReference type="ARBA" id="ARBA00023054"/>
    </source>
</evidence>
<feature type="compositionally biased region" description="Low complexity" evidence="6">
    <location>
        <begin position="250"/>
        <end position="265"/>
    </location>
</feature>
<dbReference type="GO" id="GO:0005737">
    <property type="term" value="C:cytoplasm"/>
    <property type="evidence" value="ECO:0007669"/>
    <property type="project" value="UniProtKB-SubCell"/>
</dbReference>
<dbReference type="STRING" id="154538.A0A1M2W673"/>
<evidence type="ECO:0000256" key="5">
    <source>
        <dbReference type="SAM" id="Coils"/>
    </source>
</evidence>
<name>A0A1M2W673_TRAPU</name>
<evidence type="ECO:0000256" key="6">
    <source>
        <dbReference type="SAM" id="MobiDB-lite"/>
    </source>
</evidence>
<keyword evidence="8" id="KW-1185">Reference proteome</keyword>
<feature type="coiled-coil region" evidence="5">
    <location>
        <begin position="587"/>
        <end position="670"/>
    </location>
</feature>
<dbReference type="Gene3D" id="1.10.287.1490">
    <property type="match status" value="1"/>
</dbReference>
<feature type="coiled-coil region" evidence="5">
    <location>
        <begin position="801"/>
        <end position="877"/>
    </location>
</feature>
<keyword evidence="2" id="KW-0963">Cytoplasm</keyword>
<feature type="compositionally biased region" description="Basic and acidic residues" evidence="6">
    <location>
        <begin position="219"/>
        <end position="233"/>
    </location>
</feature>
<feature type="region of interest" description="Disordered" evidence="6">
    <location>
        <begin position="277"/>
        <end position="299"/>
    </location>
</feature>
<dbReference type="PANTHER" id="PTHR18902:SF24">
    <property type="entry name" value="NUCLEAR MITOTIC APPARATUS PROTEIN 1"/>
    <property type="match status" value="1"/>
</dbReference>